<organism evidence="1 2">
    <name type="scientific">Paracoccus yeei</name>
    <dbReference type="NCBI Taxonomy" id="147645"/>
    <lineage>
        <taxon>Bacteria</taxon>
        <taxon>Pseudomonadati</taxon>
        <taxon>Pseudomonadota</taxon>
        <taxon>Alphaproteobacteria</taxon>
        <taxon>Rhodobacterales</taxon>
        <taxon>Paracoccaceae</taxon>
        <taxon>Paracoccus</taxon>
    </lineage>
</organism>
<evidence type="ECO:0000313" key="1">
    <source>
        <dbReference type="EMBL" id="AYF00908.1"/>
    </source>
</evidence>
<dbReference type="AlphaFoldDB" id="A0A386UKR6"/>
<dbReference type="EMBL" id="CP031078">
    <property type="protein sequence ID" value="AYF00908.1"/>
    <property type="molecule type" value="Genomic_DNA"/>
</dbReference>
<sequence length="211" mass="23431">MKSREYWDEKLQDAARTHGFSQGYKMLYSPWTTIGAHSAIFLSLNPGKPPVAAEMCVVSDERGNSYEVERDTTQSPITAQFLKLCDFIGVKPSRVLTGVAAPFRSERWNTLSSTQRRAALSIGREFWSEVLPNSPARLIVTCSDEASELAVSITGARLDTVTPSGWGNITLSRYLAGGDRRIVKLPHLSQFKLFSRAEAEPFLKAIFEIGE</sequence>
<accession>A0A386UKR6</accession>
<dbReference type="RefSeq" id="WP_147405542.1">
    <property type="nucleotide sequence ID" value="NZ_CP024422.1"/>
</dbReference>
<evidence type="ECO:0008006" key="3">
    <source>
        <dbReference type="Google" id="ProtNLM"/>
    </source>
</evidence>
<gene>
    <name evidence="1" type="ORF">PY32053_01263</name>
</gene>
<evidence type="ECO:0000313" key="2">
    <source>
        <dbReference type="Proteomes" id="UP000272010"/>
    </source>
</evidence>
<proteinExistence type="predicted"/>
<dbReference type="Proteomes" id="UP000272010">
    <property type="component" value="Chromosome"/>
</dbReference>
<dbReference type="GeneID" id="78900462"/>
<name>A0A386UKR6_9RHOB</name>
<protein>
    <recommendedName>
        <fullName evidence="3">Uracil-DNA glycosylase-like domain-containing protein</fullName>
    </recommendedName>
</protein>
<reference evidence="2" key="1">
    <citation type="submission" date="2018-07" db="EMBL/GenBank/DDBJ databases">
        <title>Genome Structure of the Opportunistic Pathogen Paracoccus yeei (Alphaproteobacteria) and Identification of Putative Virulence Factors.</title>
        <authorList>
            <person name="Lasek R."/>
            <person name="Szuplewska M."/>
            <person name="Mitura M."/>
            <person name="Decewicz P."/>
            <person name="Chmielowska C."/>
            <person name="Pawlot A."/>
            <person name="Sentkowska D."/>
            <person name="Czarnecki J."/>
            <person name="Bartosik D."/>
        </authorList>
    </citation>
    <scope>NUCLEOTIDE SEQUENCE [LARGE SCALE GENOMIC DNA]</scope>
    <source>
        <strain evidence="2">CCUG 32053</strain>
    </source>
</reference>